<gene>
    <name evidence="1" type="ORF">MENTE1834_LOCUS2514</name>
</gene>
<comment type="caution">
    <text evidence="1">The sequence shown here is derived from an EMBL/GenBank/DDBJ whole genome shotgun (WGS) entry which is preliminary data.</text>
</comment>
<reference evidence="1" key="1">
    <citation type="submission" date="2023-11" db="EMBL/GenBank/DDBJ databases">
        <authorList>
            <person name="Poullet M."/>
        </authorList>
    </citation>
    <scope>NUCLEOTIDE SEQUENCE</scope>
    <source>
        <strain evidence="1">E1834</strain>
    </source>
</reference>
<proteinExistence type="predicted"/>
<keyword evidence="2" id="KW-1185">Reference proteome</keyword>
<dbReference type="Proteomes" id="UP001497535">
    <property type="component" value="Unassembled WGS sequence"/>
</dbReference>
<organism evidence="1 2">
    <name type="scientific">Meloidogyne enterolobii</name>
    <name type="common">Root-knot nematode worm</name>
    <name type="synonym">Meloidogyne mayaguensis</name>
    <dbReference type="NCBI Taxonomy" id="390850"/>
    <lineage>
        <taxon>Eukaryota</taxon>
        <taxon>Metazoa</taxon>
        <taxon>Ecdysozoa</taxon>
        <taxon>Nematoda</taxon>
        <taxon>Chromadorea</taxon>
        <taxon>Rhabditida</taxon>
        <taxon>Tylenchina</taxon>
        <taxon>Tylenchomorpha</taxon>
        <taxon>Tylenchoidea</taxon>
        <taxon>Meloidogynidae</taxon>
        <taxon>Meloidogyninae</taxon>
        <taxon>Meloidogyne</taxon>
    </lineage>
</organism>
<evidence type="ECO:0000313" key="2">
    <source>
        <dbReference type="Proteomes" id="UP001497535"/>
    </source>
</evidence>
<evidence type="ECO:0000313" key="1">
    <source>
        <dbReference type="EMBL" id="CAK5013802.1"/>
    </source>
</evidence>
<dbReference type="EMBL" id="CAVMJV010000002">
    <property type="protein sequence ID" value="CAK5013802.1"/>
    <property type="molecule type" value="Genomic_DNA"/>
</dbReference>
<protein>
    <submittedName>
        <fullName evidence="1">Uncharacterized protein</fullName>
    </submittedName>
</protein>
<sequence>MLEQLVCRICAVLHNSGTIPVLNVLLYKIDKGRANGVEHFFKKY</sequence>
<accession>A0ACB0XRH0</accession>
<name>A0ACB0XRH0_MELEN</name>